<evidence type="ECO:0000256" key="2">
    <source>
        <dbReference type="ARBA" id="ARBA00007647"/>
    </source>
</evidence>
<name>A0A8C4X9N4_ERPCA</name>
<keyword evidence="3 8" id="KW-0328">Glycosyltransferase</keyword>
<keyword evidence="10" id="KW-1185">Reference proteome</keyword>
<evidence type="ECO:0000313" key="10">
    <source>
        <dbReference type="Proteomes" id="UP000694620"/>
    </source>
</evidence>
<dbReference type="GO" id="GO:0005737">
    <property type="term" value="C:cytoplasm"/>
    <property type="evidence" value="ECO:0007669"/>
    <property type="project" value="TreeGrafter"/>
</dbReference>
<keyword evidence="6 8" id="KW-1133">Transmembrane helix</keyword>
<sequence>MDLVKEQSSKPLQGRRLPPRCILPVIDMSWPSFQQRLCAVFIFAFFFILFVFFQTEWHLPSFIWAKRQPAKYLLFSSYYDDRENLNGQMKGGAAIRLIGLVDGDHWVDDGDRLLCHVRCESGMRSTEALPSAFNSLPIWRYGLAHFLCGHPCDSSNFTWVKVSRSLEDPSSAVTLKLLNTRRSRPAQPRPGLVVCVPTLSKNYNVSELVQSLEMFRLLGAEKVILYKDGCTHKIQKVLDYYSKEGFLKVFNLTGDSFFIPSKRWDYPKLQGGFPDLKLVVALNDCLYRTMYSNRFVVVHGLDKLFLPSSSKNWTDLVSSLRSAYPEGDIFSFLTNPFTMSGFYGIVNPQVIVQVADDSVLEHSGKWVDLRGEVFTCDTRDLLQLLQEDERLDYYNLSLLENVNNVLRKGELWR</sequence>
<reference evidence="9" key="2">
    <citation type="submission" date="2025-08" db="UniProtKB">
        <authorList>
            <consortium name="Ensembl"/>
        </authorList>
    </citation>
    <scope>IDENTIFICATION</scope>
</reference>
<organism evidence="9 10">
    <name type="scientific">Erpetoichthys calabaricus</name>
    <name type="common">Rope fish</name>
    <name type="synonym">Calamoichthys calabaricus</name>
    <dbReference type="NCBI Taxonomy" id="27687"/>
    <lineage>
        <taxon>Eukaryota</taxon>
        <taxon>Metazoa</taxon>
        <taxon>Chordata</taxon>
        <taxon>Craniata</taxon>
        <taxon>Vertebrata</taxon>
        <taxon>Euteleostomi</taxon>
        <taxon>Actinopterygii</taxon>
        <taxon>Polypteriformes</taxon>
        <taxon>Polypteridae</taxon>
        <taxon>Erpetoichthys</taxon>
    </lineage>
</organism>
<dbReference type="GO" id="GO:0016020">
    <property type="term" value="C:membrane"/>
    <property type="evidence" value="ECO:0007669"/>
    <property type="project" value="UniProtKB-SubCell"/>
</dbReference>
<dbReference type="Ensembl" id="ENSECRT00000015172.1">
    <property type="protein sequence ID" value="ENSECRP00000014910.1"/>
    <property type="gene ID" value="ENSECRG00000009940.1"/>
</dbReference>
<dbReference type="PANTHER" id="PTHR21461:SF69">
    <property type="entry name" value="GLYCOSYLTRANSFERASE FAMILY 92 PROTEIN"/>
    <property type="match status" value="1"/>
</dbReference>
<evidence type="ECO:0000256" key="4">
    <source>
        <dbReference type="ARBA" id="ARBA00022679"/>
    </source>
</evidence>
<reference evidence="9" key="3">
    <citation type="submission" date="2025-09" db="UniProtKB">
        <authorList>
            <consortium name="Ensembl"/>
        </authorList>
    </citation>
    <scope>IDENTIFICATION</scope>
</reference>
<evidence type="ECO:0000256" key="6">
    <source>
        <dbReference type="ARBA" id="ARBA00022989"/>
    </source>
</evidence>
<reference evidence="9" key="1">
    <citation type="submission" date="2021-06" db="EMBL/GenBank/DDBJ databases">
        <authorList>
            <consortium name="Wellcome Sanger Institute Data Sharing"/>
        </authorList>
    </citation>
    <scope>NUCLEOTIDE SEQUENCE [LARGE SCALE GENOMIC DNA]</scope>
</reference>
<keyword evidence="5 8" id="KW-0812">Transmembrane</keyword>
<protein>
    <recommendedName>
        <fullName evidence="8">Glycosyltransferase family 92 protein</fullName>
        <ecNumber evidence="8">2.4.1.-</ecNumber>
    </recommendedName>
</protein>
<dbReference type="AlphaFoldDB" id="A0A8C4X9N4"/>
<feature type="transmembrane region" description="Helical" evidence="8">
    <location>
        <begin position="33"/>
        <end position="53"/>
    </location>
</feature>
<keyword evidence="7 8" id="KW-0472">Membrane</keyword>
<comment type="similarity">
    <text evidence="2 8">Belongs to the glycosyltransferase 92 family.</text>
</comment>
<evidence type="ECO:0000256" key="7">
    <source>
        <dbReference type="ARBA" id="ARBA00023136"/>
    </source>
</evidence>
<keyword evidence="4 8" id="KW-0808">Transferase</keyword>
<evidence type="ECO:0000256" key="3">
    <source>
        <dbReference type="ARBA" id="ARBA00022676"/>
    </source>
</evidence>
<dbReference type="InterPro" id="IPR008166">
    <property type="entry name" value="Glyco_transf_92"/>
</dbReference>
<dbReference type="PANTHER" id="PTHR21461">
    <property type="entry name" value="GLYCOSYLTRANSFERASE FAMILY 92 PROTEIN"/>
    <property type="match status" value="1"/>
</dbReference>
<proteinExistence type="inferred from homology"/>
<evidence type="ECO:0000256" key="8">
    <source>
        <dbReference type="RuleBase" id="RU366017"/>
    </source>
</evidence>
<accession>A0A8C4X9N4</accession>
<dbReference type="Pfam" id="PF01697">
    <property type="entry name" value="Glyco_transf_92"/>
    <property type="match status" value="1"/>
</dbReference>
<evidence type="ECO:0000313" key="9">
    <source>
        <dbReference type="Ensembl" id="ENSECRP00000014910.1"/>
    </source>
</evidence>
<dbReference type="EC" id="2.4.1.-" evidence="8"/>
<evidence type="ECO:0000256" key="1">
    <source>
        <dbReference type="ARBA" id="ARBA00004167"/>
    </source>
</evidence>
<comment type="subcellular location">
    <subcellularLocation>
        <location evidence="1">Membrane</location>
        <topology evidence="1">Single-pass membrane protein</topology>
    </subcellularLocation>
</comment>
<evidence type="ECO:0000256" key="5">
    <source>
        <dbReference type="ARBA" id="ARBA00022692"/>
    </source>
</evidence>
<dbReference type="Proteomes" id="UP000694620">
    <property type="component" value="Chromosome 9"/>
</dbReference>
<dbReference type="GeneTree" id="ENSGT00530000064359"/>
<dbReference type="GO" id="GO:0016757">
    <property type="term" value="F:glycosyltransferase activity"/>
    <property type="evidence" value="ECO:0007669"/>
    <property type="project" value="UniProtKB-UniRule"/>
</dbReference>